<evidence type="ECO:0000256" key="6">
    <source>
        <dbReference type="ARBA" id="ARBA00022892"/>
    </source>
</evidence>
<dbReference type="GO" id="GO:0048193">
    <property type="term" value="P:Golgi vesicle transport"/>
    <property type="evidence" value="ECO:0007669"/>
    <property type="project" value="InterPro"/>
</dbReference>
<reference evidence="8" key="1">
    <citation type="submission" date="2013-12" db="EMBL/GenBank/DDBJ databases">
        <authorList>
            <person name="Omoto C.K."/>
            <person name="Sibley D."/>
            <person name="Venepally P."/>
            <person name="Hadjithomas M."/>
            <person name="Karamycheva S."/>
            <person name="Brunk B."/>
            <person name="Roos D."/>
            <person name="Caler E."/>
            <person name="Lorenzi H."/>
        </authorList>
    </citation>
    <scope>NUCLEOTIDE SEQUENCE</scope>
</reference>
<dbReference type="GO" id="GO:0030008">
    <property type="term" value="C:TRAPP complex"/>
    <property type="evidence" value="ECO:0007669"/>
    <property type="project" value="InterPro"/>
</dbReference>
<dbReference type="RefSeq" id="XP_011131616.1">
    <property type="nucleotide sequence ID" value="XM_011133314.1"/>
</dbReference>
<keyword evidence="4" id="KW-0813">Transport</keyword>
<keyword evidence="7" id="KW-0333">Golgi apparatus</keyword>
<evidence type="ECO:0000256" key="1">
    <source>
        <dbReference type="ARBA" id="ARBA00004222"/>
    </source>
</evidence>
<evidence type="ECO:0000256" key="7">
    <source>
        <dbReference type="ARBA" id="ARBA00023034"/>
    </source>
</evidence>
<dbReference type="InterPro" id="IPR007194">
    <property type="entry name" value="TRAPP_component"/>
</dbReference>
<dbReference type="eggNOG" id="KOG3330">
    <property type="taxonomic scope" value="Eukaryota"/>
</dbReference>
<evidence type="ECO:0000256" key="4">
    <source>
        <dbReference type="ARBA" id="ARBA00022448"/>
    </source>
</evidence>
<gene>
    <name evidence="8" type="ORF">GNI_114120</name>
</gene>
<dbReference type="OrthoDB" id="10262857at2759"/>
<name>A0A023B351_GRENI</name>
<dbReference type="PANTHER" id="PTHR13048">
    <property type="entry name" value="TRAFFICKING PROTEIN PARTICLE COMPLEX SUBUNIT 3"/>
    <property type="match status" value="1"/>
</dbReference>
<evidence type="ECO:0000313" key="8">
    <source>
        <dbReference type="EMBL" id="EZG55369.1"/>
    </source>
</evidence>
<evidence type="ECO:0000256" key="5">
    <source>
        <dbReference type="ARBA" id="ARBA00022824"/>
    </source>
</evidence>
<dbReference type="GO" id="GO:0005783">
    <property type="term" value="C:endoplasmic reticulum"/>
    <property type="evidence" value="ECO:0007669"/>
    <property type="project" value="UniProtKB-SubCell"/>
</dbReference>
<keyword evidence="9" id="KW-1185">Reference proteome</keyword>
<keyword evidence="6" id="KW-0931">ER-Golgi transport</keyword>
<dbReference type="GeneID" id="22914037"/>
<dbReference type="AlphaFoldDB" id="A0A023B351"/>
<dbReference type="Gene3D" id="3.30.1380.20">
    <property type="entry name" value="Trafficking protein particle complex subunit 3"/>
    <property type="match status" value="1"/>
</dbReference>
<comment type="caution">
    <text evidence="8">The sequence shown here is derived from an EMBL/GenBank/DDBJ whole genome shotgun (WGS) entry which is preliminary data.</text>
</comment>
<evidence type="ECO:0000256" key="3">
    <source>
        <dbReference type="ARBA" id="ARBA00006218"/>
    </source>
</evidence>
<comment type="similarity">
    <text evidence="3">Belongs to the TRAPP small subunits family. BET3 subfamily.</text>
</comment>
<dbReference type="EMBL" id="AFNH02000851">
    <property type="protein sequence ID" value="EZG55369.1"/>
    <property type="molecule type" value="Genomic_DNA"/>
</dbReference>
<dbReference type="Pfam" id="PF04051">
    <property type="entry name" value="TRAPP"/>
    <property type="match status" value="1"/>
</dbReference>
<dbReference type="Proteomes" id="UP000019763">
    <property type="component" value="Unassembled WGS sequence"/>
</dbReference>
<dbReference type="GO" id="GO:0005794">
    <property type="term" value="C:Golgi apparatus"/>
    <property type="evidence" value="ECO:0007669"/>
    <property type="project" value="UniProtKB-SubCell"/>
</dbReference>
<organism evidence="8 9">
    <name type="scientific">Gregarina niphandrodes</name>
    <name type="common">Septate eugregarine</name>
    <dbReference type="NCBI Taxonomy" id="110365"/>
    <lineage>
        <taxon>Eukaryota</taxon>
        <taxon>Sar</taxon>
        <taxon>Alveolata</taxon>
        <taxon>Apicomplexa</taxon>
        <taxon>Conoidasida</taxon>
        <taxon>Gregarinasina</taxon>
        <taxon>Eugregarinorida</taxon>
        <taxon>Gregarinidae</taxon>
        <taxon>Gregarina</taxon>
    </lineage>
</organism>
<evidence type="ECO:0000313" key="9">
    <source>
        <dbReference type="Proteomes" id="UP000019763"/>
    </source>
</evidence>
<accession>A0A023B351</accession>
<comment type="subcellular location">
    <subcellularLocation>
        <location evidence="2">Endoplasmic reticulum</location>
    </subcellularLocation>
    <subcellularLocation>
        <location evidence="1">Golgi apparatus</location>
        <location evidence="1">cis-Golgi network</location>
    </subcellularLocation>
</comment>
<dbReference type="InterPro" id="IPR016721">
    <property type="entry name" value="Bet3"/>
</dbReference>
<dbReference type="InterPro" id="IPR024096">
    <property type="entry name" value="NO_sig/Golgi_transp_ligand-bd"/>
</dbReference>
<proteinExistence type="inferred from homology"/>
<keyword evidence="5" id="KW-0256">Endoplasmic reticulum</keyword>
<dbReference type="CDD" id="cd14942">
    <property type="entry name" value="TRAPPC3_bet3"/>
    <property type="match status" value="1"/>
</dbReference>
<evidence type="ECO:0000256" key="2">
    <source>
        <dbReference type="ARBA" id="ARBA00004240"/>
    </source>
</evidence>
<dbReference type="SUPFAM" id="SSF111126">
    <property type="entry name" value="Ligand-binding domain in the NO signalling and Golgi transport"/>
    <property type="match status" value="1"/>
</dbReference>
<dbReference type="VEuPathDB" id="CryptoDB:GNI_114120"/>
<sequence length="173" mass="18794">MAVNYAKQAEAILNSQDKGNSDLLILMYGSLVTQVVRDVENVDTANAELERLGHDTGIRLVEDFVSRSSLSVCQSFKDTCEIIAKVAFKVYLGVAAEVRQASDSVCFITLPVNPITDFVEIPPALAGLNYNAYVCGVIQSALEQLCLRTCLRAPTPLMYVFIIGAAQSDLRGD</sequence>
<protein>
    <submittedName>
        <fullName evidence="8">Trafficking particle complex subunit 3</fullName>
    </submittedName>
</protein>